<accession>A0AAN0MDK6</accession>
<gene>
    <name evidence="1" type="ORF">AABB31_21800</name>
</gene>
<evidence type="ECO:0000313" key="2">
    <source>
        <dbReference type="Proteomes" id="UP001470809"/>
    </source>
</evidence>
<dbReference type="EMBL" id="CP151767">
    <property type="protein sequence ID" value="WZU67522.1"/>
    <property type="molecule type" value="Genomic_DNA"/>
</dbReference>
<dbReference type="Proteomes" id="UP001470809">
    <property type="component" value="Chromosome"/>
</dbReference>
<evidence type="ECO:0000313" key="1">
    <source>
        <dbReference type="EMBL" id="WZU67522.1"/>
    </source>
</evidence>
<dbReference type="KEGG" id="yrh:AABB31_21800"/>
<dbReference type="AlphaFoldDB" id="A0AAN0MDK6"/>
<dbReference type="RefSeq" id="WP_342076833.1">
    <property type="nucleotide sequence ID" value="NZ_CP151767.2"/>
</dbReference>
<keyword evidence="2" id="KW-1185">Reference proteome</keyword>
<name>A0AAN0MDK6_9RHOB</name>
<sequence>MPGSDGAIVALAIMVRLEIPKTAIVVAVPGDAEASCVLSDDIGGFSFVCGRAG</sequence>
<proteinExistence type="predicted"/>
<protein>
    <submittedName>
        <fullName evidence="1">Uncharacterized protein</fullName>
    </submittedName>
</protein>
<organism evidence="1 2">
    <name type="scientific">Yoonia rhodophyticola</name>
    <dbReference type="NCBI Taxonomy" id="3137370"/>
    <lineage>
        <taxon>Bacteria</taxon>
        <taxon>Pseudomonadati</taxon>
        <taxon>Pseudomonadota</taxon>
        <taxon>Alphaproteobacteria</taxon>
        <taxon>Rhodobacterales</taxon>
        <taxon>Paracoccaceae</taxon>
        <taxon>Yoonia</taxon>
    </lineage>
</organism>
<reference evidence="1" key="1">
    <citation type="submission" date="2024-08" db="EMBL/GenBank/DDBJ databases">
        <title>Phylogenomic analyses of a clade within the roseobacter group suggest taxonomic reassignments of species of the genera Aestuariivita, Citreicella, Loktanella, Nautella, Pelagibaca, Ruegeria, Thalassobius, Thiobacimonas and Tropicibacter, and the proposal o.</title>
        <authorList>
            <person name="Jeon C.O."/>
        </authorList>
    </citation>
    <scope>NUCLEOTIDE SEQUENCE</scope>
    <source>
        <strain evidence="1">SS1-5</strain>
    </source>
</reference>